<dbReference type="GO" id="GO:0008298">
    <property type="term" value="P:intracellular mRNA localization"/>
    <property type="evidence" value="ECO:0007669"/>
    <property type="project" value="TreeGrafter"/>
</dbReference>
<keyword evidence="3" id="KW-1185">Reference proteome</keyword>
<dbReference type="EMBL" id="LVLJ01001907">
    <property type="protein sequence ID" value="OAE27397.1"/>
    <property type="molecule type" value="Genomic_DNA"/>
</dbReference>
<protein>
    <submittedName>
        <fullName evidence="2">Uncharacterized protein</fullName>
    </submittedName>
</protein>
<dbReference type="AlphaFoldDB" id="A0A176W2V6"/>
<dbReference type="GO" id="GO:0005783">
    <property type="term" value="C:endoplasmic reticulum"/>
    <property type="evidence" value="ECO:0007669"/>
    <property type="project" value="TreeGrafter"/>
</dbReference>
<evidence type="ECO:0000313" key="2">
    <source>
        <dbReference type="EMBL" id="OAE27397.1"/>
    </source>
</evidence>
<dbReference type="InterPro" id="IPR039604">
    <property type="entry name" value="Bfr1"/>
</dbReference>
<evidence type="ECO:0000256" key="1">
    <source>
        <dbReference type="SAM" id="Coils"/>
    </source>
</evidence>
<comment type="caution">
    <text evidence="2">The sequence shown here is derived from an EMBL/GenBank/DDBJ whole genome shotgun (WGS) entry which is preliminary data.</text>
</comment>
<dbReference type="PANTHER" id="PTHR31027:SF2">
    <property type="entry name" value="LEBERCILIN DOMAIN-CONTAINING PROTEIN"/>
    <property type="match status" value="1"/>
</dbReference>
<accession>A0A176W2V6</accession>
<dbReference type="Proteomes" id="UP000077202">
    <property type="component" value="Unassembled WGS sequence"/>
</dbReference>
<dbReference type="GO" id="GO:1990904">
    <property type="term" value="C:ribonucleoprotein complex"/>
    <property type="evidence" value="ECO:0007669"/>
    <property type="project" value="TreeGrafter"/>
</dbReference>
<gene>
    <name evidence="2" type="ORF">AXG93_2015s1250</name>
</gene>
<organism evidence="2 3">
    <name type="scientific">Marchantia polymorpha subsp. ruderalis</name>
    <dbReference type="NCBI Taxonomy" id="1480154"/>
    <lineage>
        <taxon>Eukaryota</taxon>
        <taxon>Viridiplantae</taxon>
        <taxon>Streptophyta</taxon>
        <taxon>Embryophyta</taxon>
        <taxon>Marchantiophyta</taxon>
        <taxon>Marchantiopsida</taxon>
        <taxon>Marchantiidae</taxon>
        <taxon>Marchantiales</taxon>
        <taxon>Marchantiaceae</taxon>
        <taxon>Marchantia</taxon>
    </lineage>
</organism>
<feature type="coiled-coil region" evidence="1">
    <location>
        <begin position="209"/>
        <end position="309"/>
    </location>
</feature>
<feature type="coiled-coil region" evidence="1">
    <location>
        <begin position="90"/>
        <end position="131"/>
    </location>
</feature>
<dbReference type="GO" id="GO:0003729">
    <property type="term" value="F:mRNA binding"/>
    <property type="evidence" value="ECO:0007669"/>
    <property type="project" value="TreeGrafter"/>
</dbReference>
<evidence type="ECO:0000313" key="3">
    <source>
        <dbReference type="Proteomes" id="UP000077202"/>
    </source>
</evidence>
<dbReference type="PANTHER" id="PTHR31027">
    <property type="entry name" value="NUCLEAR SEGREGATION PROTEIN BFR1"/>
    <property type="match status" value="1"/>
</dbReference>
<keyword evidence="1" id="KW-0175">Coiled coil</keyword>
<proteinExistence type="predicted"/>
<name>A0A176W2V6_MARPO</name>
<dbReference type="GO" id="GO:0042175">
    <property type="term" value="C:nuclear outer membrane-endoplasmic reticulum membrane network"/>
    <property type="evidence" value="ECO:0007669"/>
    <property type="project" value="TreeGrafter"/>
</dbReference>
<sequence>MVELVESAVRPLDLGVVADGEAKVAPSPRVQRVKRLERPLKAVLDEQVAKVFEEIDGLQARIFEIKTIIDSKQQNKHVLPQDVVEARSQLNELTATFRSVMDEKRALREELDVADKTRERMRADARSLREKLPYVRVEQIEEEIKKLEYMMTHTSLTLQEEKKLLQQVKDLTKSRDFVRDYNDRMEQITLEEASRAGIMQIIREKDEMLTSLKAHQDQQRKLLARLRERDAAQAIDIPNLIQQRNDAFDKIKSLRDEVKELKADFRAKEDEYWERERQWKEQQAIQRRKDYEKREAERKEREKIRKERELENFVEPYTDEIIICDQLISYLQKHAPAVEESSSAVAVKAEIVAPKGVGNVLISKKSRNDEELDGWFLGSGAKGKGKKTKAPTATKSKEKERLSLSLDVLTSFQKVKLSPPLTVGDAPKAVEDVKLKKEEYLKLQKVAKEKRERGEEAVVAKEATPEIRAPLVEGVKDEDPEFVAQATEKVPDQVELPNDLEKIEKGLPEKVIDVEVIDPEVDVLGGFTRGEGKRMGLEDPGVTMR</sequence>
<reference evidence="2" key="1">
    <citation type="submission" date="2016-03" db="EMBL/GenBank/DDBJ databases">
        <title>Mechanisms controlling the formation of the plant cell surface in tip-growing cells are functionally conserved among land plants.</title>
        <authorList>
            <person name="Honkanen S."/>
            <person name="Jones V.A."/>
            <person name="Morieri G."/>
            <person name="Champion C."/>
            <person name="Hetherington A.J."/>
            <person name="Kelly S."/>
            <person name="Saint-Marcoux D."/>
            <person name="Proust H."/>
            <person name="Prescott H."/>
            <person name="Dolan L."/>
        </authorList>
    </citation>
    <scope>NUCLEOTIDE SEQUENCE [LARGE SCALE GENOMIC DNA]</scope>
    <source>
        <tissue evidence="2">Whole gametophyte</tissue>
    </source>
</reference>